<protein>
    <submittedName>
        <fullName evidence="3">DUF6268 family outer membrane beta-barrel protein</fullName>
    </submittedName>
</protein>
<dbReference type="InterPro" id="IPR046235">
    <property type="entry name" value="DUF6268"/>
</dbReference>
<organism evidence="3 4">
    <name type="scientific">Pendulispora albinea</name>
    <dbReference type="NCBI Taxonomy" id="2741071"/>
    <lineage>
        <taxon>Bacteria</taxon>
        <taxon>Pseudomonadati</taxon>
        <taxon>Myxococcota</taxon>
        <taxon>Myxococcia</taxon>
        <taxon>Myxococcales</taxon>
        <taxon>Sorangiineae</taxon>
        <taxon>Pendulisporaceae</taxon>
        <taxon>Pendulispora</taxon>
    </lineage>
</organism>
<keyword evidence="1" id="KW-0732">Signal</keyword>
<feature type="domain" description="DUF6268" evidence="2">
    <location>
        <begin position="114"/>
        <end position="266"/>
    </location>
</feature>
<feature type="chain" id="PRO_5046370927" evidence="1">
    <location>
        <begin position="24"/>
        <end position="304"/>
    </location>
</feature>
<feature type="signal peptide" evidence="1">
    <location>
        <begin position="1"/>
        <end position="23"/>
    </location>
</feature>
<accession>A0ABZ2MAV8</accession>
<dbReference type="RefSeq" id="WP_394829246.1">
    <property type="nucleotide sequence ID" value="NZ_CP089984.1"/>
</dbReference>
<dbReference type="Pfam" id="PF19783">
    <property type="entry name" value="DUF6268"/>
    <property type="match status" value="1"/>
</dbReference>
<proteinExistence type="predicted"/>
<sequence length="304" mass="33021">MSKITFAAFAALAVVCATKSARAQMADSTVSFTYERTTLGLEQPKSSDTKDSMGVQTFRFRAGYPIPLGPKTILSPGLSYDLVDFPKATSRGLPTDPLHAPTASLAMTQLIGDHVVVAGAVAAGLASDFQEKVSVDDLAFNVSLAAMYRFSSSFSLGMGVAYMRQTRMFFPAPIIAVNWEPSERFRIRGGAPVLNVDYRATPWLTVGLRAAFEGNVFHLGGQKDGQKDVQFSYMTIQTGPKATINLSDSTHLDLYASATPMRRFEYFVDGTSKRDGYLPVVVGLGARLWFGSEGWRSNPWAPAK</sequence>
<dbReference type="EMBL" id="CP089984">
    <property type="protein sequence ID" value="WXB19641.1"/>
    <property type="molecule type" value="Genomic_DNA"/>
</dbReference>
<evidence type="ECO:0000313" key="4">
    <source>
        <dbReference type="Proteomes" id="UP001370348"/>
    </source>
</evidence>
<gene>
    <name evidence="3" type="ORF">LZC94_20740</name>
</gene>
<dbReference type="Proteomes" id="UP001370348">
    <property type="component" value="Chromosome"/>
</dbReference>
<name>A0ABZ2MAV8_9BACT</name>
<evidence type="ECO:0000259" key="2">
    <source>
        <dbReference type="Pfam" id="PF19783"/>
    </source>
</evidence>
<reference evidence="3 4" key="1">
    <citation type="submission" date="2021-12" db="EMBL/GenBank/DDBJ databases">
        <title>Discovery of the Pendulisporaceae a myxobacterial family with distinct sporulation behavior and unique specialized metabolism.</title>
        <authorList>
            <person name="Garcia R."/>
            <person name="Popoff A."/>
            <person name="Bader C.D."/>
            <person name="Loehr J."/>
            <person name="Walesch S."/>
            <person name="Walt C."/>
            <person name="Boldt J."/>
            <person name="Bunk B."/>
            <person name="Haeckl F.J.F.P.J."/>
            <person name="Gunesch A.P."/>
            <person name="Birkelbach J."/>
            <person name="Nuebel U."/>
            <person name="Pietschmann T."/>
            <person name="Bach T."/>
            <person name="Mueller R."/>
        </authorList>
    </citation>
    <scope>NUCLEOTIDE SEQUENCE [LARGE SCALE GENOMIC DNA]</scope>
    <source>
        <strain evidence="3 4">MSr11954</strain>
    </source>
</reference>
<evidence type="ECO:0000313" key="3">
    <source>
        <dbReference type="EMBL" id="WXB19641.1"/>
    </source>
</evidence>
<keyword evidence="4" id="KW-1185">Reference proteome</keyword>
<evidence type="ECO:0000256" key="1">
    <source>
        <dbReference type="SAM" id="SignalP"/>
    </source>
</evidence>